<evidence type="ECO:0000256" key="2">
    <source>
        <dbReference type="ARBA" id="ARBA00023136"/>
    </source>
</evidence>
<dbReference type="PANTHER" id="PTHR35603">
    <property type="match status" value="1"/>
</dbReference>
<dbReference type="EMBL" id="JAVDWR010000002">
    <property type="protein sequence ID" value="MDR7120182.1"/>
    <property type="molecule type" value="Genomic_DNA"/>
</dbReference>
<keyword evidence="6" id="KW-1185">Reference proteome</keyword>
<accession>A0ABU1VWW9</accession>
<evidence type="ECO:0000259" key="4">
    <source>
        <dbReference type="Pfam" id="PF05433"/>
    </source>
</evidence>
<evidence type="ECO:0000313" key="5">
    <source>
        <dbReference type="EMBL" id="MDR7120182.1"/>
    </source>
</evidence>
<evidence type="ECO:0000256" key="3">
    <source>
        <dbReference type="SAM" id="SignalP"/>
    </source>
</evidence>
<comment type="subcellular location">
    <subcellularLocation>
        <location evidence="1">Membrane</location>
    </subcellularLocation>
</comment>
<dbReference type="RefSeq" id="WP_310275402.1">
    <property type="nucleotide sequence ID" value="NZ_JAVDWR010000002.1"/>
</dbReference>
<dbReference type="InterPro" id="IPR051407">
    <property type="entry name" value="Bact_OM_lipoprot/Surf_antigen"/>
</dbReference>
<feature type="signal peptide" evidence="3">
    <location>
        <begin position="1"/>
        <end position="22"/>
    </location>
</feature>
<dbReference type="Proteomes" id="UP001257909">
    <property type="component" value="Unassembled WGS sequence"/>
</dbReference>
<proteinExistence type="predicted"/>
<dbReference type="PANTHER" id="PTHR35603:SF2">
    <property type="entry name" value="OUTER MEMBRANE LIPOPROTEIN"/>
    <property type="match status" value="1"/>
</dbReference>
<organism evidence="5 6">
    <name type="scientific">Rheinheimera soli</name>
    <dbReference type="NCBI Taxonomy" id="443616"/>
    <lineage>
        <taxon>Bacteria</taxon>
        <taxon>Pseudomonadati</taxon>
        <taxon>Pseudomonadota</taxon>
        <taxon>Gammaproteobacteria</taxon>
        <taxon>Chromatiales</taxon>
        <taxon>Chromatiaceae</taxon>
        <taxon>Rheinheimera</taxon>
    </lineage>
</organism>
<comment type="caution">
    <text evidence="5">The sequence shown here is derived from an EMBL/GenBank/DDBJ whole genome shotgun (WGS) entry which is preliminary data.</text>
</comment>
<reference evidence="5 6" key="1">
    <citation type="submission" date="2023-07" db="EMBL/GenBank/DDBJ databases">
        <title>Sorghum-associated microbial communities from plants grown in Nebraska, USA.</title>
        <authorList>
            <person name="Schachtman D."/>
        </authorList>
    </citation>
    <scope>NUCLEOTIDE SEQUENCE [LARGE SCALE GENOMIC DNA]</scope>
    <source>
        <strain evidence="5 6">4138</strain>
    </source>
</reference>
<sequence length="148" mass="15182">MNTFTFYLSCVTLAVLSLAPLAGCSSPGQNVQQSVAPAEQIGSVSSIQVIALDNRSSGGGAVLGAVIGGVIGNQFGSGSGRSVATGVGVIGGAVAGNQAERNNKTANEIYRVTVNFDNGRTQQFDYQDIGDLRLGDRVRVAGSQIYQL</sequence>
<evidence type="ECO:0000313" key="6">
    <source>
        <dbReference type="Proteomes" id="UP001257909"/>
    </source>
</evidence>
<keyword evidence="5" id="KW-0449">Lipoprotein</keyword>
<keyword evidence="3" id="KW-0732">Signal</keyword>
<feature type="chain" id="PRO_5046078569" evidence="3">
    <location>
        <begin position="23"/>
        <end position="148"/>
    </location>
</feature>
<dbReference type="InterPro" id="IPR008816">
    <property type="entry name" value="Gly_zipper_2TM_dom"/>
</dbReference>
<feature type="domain" description="Glycine zipper 2TM" evidence="4">
    <location>
        <begin position="59"/>
        <end position="99"/>
    </location>
</feature>
<name>A0ABU1VWW9_9GAMM</name>
<dbReference type="Pfam" id="PF05433">
    <property type="entry name" value="Rick_17kDa_Anti"/>
    <property type="match status" value="1"/>
</dbReference>
<keyword evidence="2" id="KW-0472">Membrane</keyword>
<protein>
    <submittedName>
        <fullName evidence="5">Outer membrane lipoprotein SlyB</fullName>
    </submittedName>
</protein>
<gene>
    <name evidence="5" type="ORF">J2W69_001111</name>
</gene>
<evidence type="ECO:0000256" key="1">
    <source>
        <dbReference type="ARBA" id="ARBA00004370"/>
    </source>
</evidence>